<organism evidence="5 6">
    <name type="scientific">Geotrypetes seraphini</name>
    <name type="common">Gaboon caecilian</name>
    <name type="synonym">Caecilia seraphini</name>
    <dbReference type="NCBI Taxonomy" id="260995"/>
    <lineage>
        <taxon>Eukaryota</taxon>
        <taxon>Metazoa</taxon>
        <taxon>Chordata</taxon>
        <taxon>Craniata</taxon>
        <taxon>Vertebrata</taxon>
        <taxon>Euteleostomi</taxon>
        <taxon>Amphibia</taxon>
        <taxon>Gymnophiona</taxon>
        <taxon>Geotrypetes</taxon>
    </lineage>
</organism>
<dbReference type="GeneID" id="117361244"/>
<dbReference type="GO" id="GO:0000462">
    <property type="term" value="P:maturation of SSU-rRNA from tricistronic rRNA transcript (SSU-rRNA, 5.8S rRNA, LSU-rRNA)"/>
    <property type="evidence" value="ECO:0007669"/>
    <property type="project" value="InterPro"/>
</dbReference>
<dbReference type="GO" id="GO:0030686">
    <property type="term" value="C:90S preribosome"/>
    <property type="evidence" value="ECO:0007669"/>
    <property type="project" value="InterPro"/>
</dbReference>
<dbReference type="GO" id="GO:0030688">
    <property type="term" value="C:preribosome, small subunit precursor"/>
    <property type="evidence" value="ECO:0007669"/>
    <property type="project" value="InterPro"/>
</dbReference>
<reference evidence="6" key="1">
    <citation type="submission" date="2025-08" db="UniProtKB">
        <authorList>
            <consortium name="RefSeq"/>
        </authorList>
    </citation>
    <scope>IDENTIFICATION</scope>
</reference>
<proteinExistence type="inferred from homology"/>
<accession>A0A6P8R2D2</accession>
<evidence type="ECO:0000256" key="4">
    <source>
        <dbReference type="SAM" id="MobiDB-lite"/>
    </source>
</evidence>
<dbReference type="Proteomes" id="UP000515159">
    <property type="component" value="Chromosome 5"/>
</dbReference>
<dbReference type="PANTHER" id="PTHR31109:SF2">
    <property type="entry name" value="RIBOSOME BIOGENESIS PROTEIN SLX9 HOMOLOG"/>
    <property type="match status" value="1"/>
</dbReference>
<evidence type="ECO:0000256" key="3">
    <source>
        <dbReference type="ARBA" id="ARBA00023242"/>
    </source>
</evidence>
<feature type="region of interest" description="Disordered" evidence="4">
    <location>
        <begin position="1"/>
        <end position="28"/>
    </location>
</feature>
<comment type="subcellular location">
    <subcellularLocation>
        <location evidence="1">Nucleus</location>
        <location evidence="1">Nucleolus</location>
    </subcellularLocation>
</comment>
<dbReference type="FunCoup" id="A0A6P8R2D2">
    <property type="interactions" value="1260"/>
</dbReference>
<dbReference type="PANTHER" id="PTHR31109">
    <property type="entry name" value="PROTEIN FAM207A"/>
    <property type="match status" value="1"/>
</dbReference>
<comment type="similarity">
    <text evidence="2">Belongs to the SLX9 family.</text>
</comment>
<dbReference type="GO" id="GO:0005730">
    <property type="term" value="C:nucleolus"/>
    <property type="evidence" value="ECO:0007669"/>
    <property type="project" value="UniProtKB-SubCell"/>
</dbReference>
<gene>
    <name evidence="6" type="primary">FAM207A</name>
</gene>
<dbReference type="KEGG" id="gsh:117361244"/>
<evidence type="ECO:0000256" key="1">
    <source>
        <dbReference type="ARBA" id="ARBA00004604"/>
    </source>
</evidence>
<dbReference type="Pfam" id="PF15341">
    <property type="entry name" value="SLX9"/>
    <property type="match status" value="1"/>
</dbReference>
<evidence type="ECO:0000313" key="6">
    <source>
        <dbReference type="RefSeq" id="XP_033802205.1"/>
    </source>
</evidence>
<dbReference type="InterPro" id="IPR028160">
    <property type="entry name" value="Slx9-like"/>
</dbReference>
<evidence type="ECO:0000313" key="5">
    <source>
        <dbReference type="Proteomes" id="UP000515159"/>
    </source>
</evidence>
<feature type="compositionally biased region" description="Basic residues" evidence="4">
    <location>
        <begin position="1"/>
        <end position="12"/>
    </location>
</feature>
<keyword evidence="5" id="KW-1185">Reference proteome</keyword>
<evidence type="ECO:0000256" key="2">
    <source>
        <dbReference type="ARBA" id="ARBA00011022"/>
    </source>
</evidence>
<dbReference type="OrthoDB" id="18703at2759"/>
<sequence length="239" mass="26717">MVGKIKRGRQRLHQAAVRPSESLMDTGAPAPFADNVPISGVAAADVCLPGSAGWTEPVGGKDWTFLSSDIFSTTKIDPIALIQKLDTDTKSSISTKKGIVEKPILPKKEKMKLRRERWLQKIDTLKLAHQKEKAQAKRKATPVVGDMQPLIDALPELSELITTGKPRDTRKRQKINVKKKALPTDYSKMKPAQKRKLLEEEVTRFHEVIVNPSYKANPLAAIGEHLAKRMKEEQERNTT</sequence>
<dbReference type="CTD" id="85395"/>
<protein>
    <submittedName>
        <fullName evidence="6">Protein FAM207A</fullName>
    </submittedName>
</protein>
<name>A0A6P8R2D2_GEOSA</name>
<dbReference type="RefSeq" id="XP_033802205.1">
    <property type="nucleotide sequence ID" value="XM_033946314.1"/>
</dbReference>
<keyword evidence="3" id="KW-0539">Nucleus</keyword>
<dbReference type="InParanoid" id="A0A6P8R2D2"/>
<dbReference type="AlphaFoldDB" id="A0A6P8R2D2"/>